<evidence type="ECO:0000313" key="2">
    <source>
        <dbReference type="Proteomes" id="UP001161704"/>
    </source>
</evidence>
<dbReference type="EMBL" id="JAOCIZ010000107">
    <property type="protein sequence ID" value="MDH1507260.1"/>
    <property type="molecule type" value="Genomic_DNA"/>
</dbReference>
<dbReference type="Proteomes" id="UP001161704">
    <property type="component" value="Unassembled WGS sequence"/>
</dbReference>
<gene>
    <name evidence="1" type="ORF">N5I20_19620</name>
</gene>
<organism evidence="1 2">
    <name type="scientific">Aeromonas caviae</name>
    <name type="common">Aeromonas punctata</name>
    <dbReference type="NCBI Taxonomy" id="648"/>
    <lineage>
        <taxon>Bacteria</taxon>
        <taxon>Pseudomonadati</taxon>
        <taxon>Pseudomonadota</taxon>
        <taxon>Gammaproteobacteria</taxon>
        <taxon>Aeromonadales</taxon>
        <taxon>Aeromonadaceae</taxon>
        <taxon>Aeromonas</taxon>
    </lineage>
</organism>
<evidence type="ECO:0000313" key="1">
    <source>
        <dbReference type="EMBL" id="MDH1507260.1"/>
    </source>
</evidence>
<dbReference type="RefSeq" id="WP_128345688.1">
    <property type="nucleotide sequence ID" value="NZ_JAOCIZ010000107.1"/>
</dbReference>
<sequence length="62" mass="6759">MFVSKQDWIAIDGEVVAVSLQGKGSSVKVVGLFRGHWITGTGCTESAAKSSWKRKAEYEANR</sequence>
<comment type="caution">
    <text evidence="1">The sequence shown here is derived from an EMBL/GenBank/DDBJ whole genome shotgun (WGS) entry which is preliminary data.</text>
</comment>
<accession>A0AA42RDJ2</accession>
<reference evidence="1" key="1">
    <citation type="submission" date="2022-09" db="EMBL/GenBank/DDBJ databases">
        <title>Intensive care unit water sources are persistently colonized with multi-drug resistant bacteria and are the site of extensive horizontal gene transfer of antibiotic resistance genes.</title>
        <authorList>
            <person name="Diorio-Toth L."/>
        </authorList>
    </citation>
    <scope>NUCLEOTIDE SEQUENCE</scope>
    <source>
        <strain evidence="1">GD03710</strain>
    </source>
</reference>
<dbReference type="AlphaFoldDB" id="A0AA42RDJ2"/>
<protein>
    <submittedName>
        <fullName evidence="1">Uncharacterized protein</fullName>
    </submittedName>
</protein>
<proteinExistence type="predicted"/>
<name>A0AA42RDJ2_AERCA</name>